<gene>
    <name evidence="3" type="ORF">SAMN05216588_104302</name>
</gene>
<keyword evidence="2" id="KW-0732">Signal</keyword>
<accession>A0A1G8C873</accession>
<evidence type="ECO:0000313" key="3">
    <source>
        <dbReference type="EMBL" id="SDH41726.1"/>
    </source>
</evidence>
<sequence length="83" mass="8949">MRKSIVMLISLLSFAGIAHAQQEQPSAAQPAGTVQSPDVPDPSAVDPDTPPVIRDGRDNDESTEAADDAAERQHEQQDPHKKH</sequence>
<dbReference type="RefSeq" id="WP_084304138.1">
    <property type="nucleotide sequence ID" value="NZ_FNDG01000004.1"/>
</dbReference>
<reference evidence="3 4" key="1">
    <citation type="submission" date="2016-10" db="EMBL/GenBank/DDBJ databases">
        <authorList>
            <person name="de Groot N.N."/>
        </authorList>
    </citation>
    <scope>NUCLEOTIDE SEQUENCE [LARGE SCALE GENOMIC DNA]</scope>
    <source>
        <strain evidence="3 4">LMG 18387</strain>
    </source>
</reference>
<feature type="chain" id="PRO_5011632278" description="Secreted protein" evidence="2">
    <location>
        <begin position="21"/>
        <end position="83"/>
    </location>
</feature>
<evidence type="ECO:0000313" key="4">
    <source>
        <dbReference type="Proteomes" id="UP000198606"/>
    </source>
</evidence>
<feature type="compositionally biased region" description="Low complexity" evidence="1">
    <location>
        <begin position="20"/>
        <end position="47"/>
    </location>
</feature>
<feature type="compositionally biased region" description="Basic and acidic residues" evidence="1">
    <location>
        <begin position="69"/>
        <end position="83"/>
    </location>
</feature>
<organism evidence="3 4">
    <name type="scientific">Phytopseudomonas flavescens</name>
    <dbReference type="NCBI Taxonomy" id="29435"/>
    <lineage>
        <taxon>Bacteria</taxon>
        <taxon>Pseudomonadati</taxon>
        <taxon>Pseudomonadota</taxon>
        <taxon>Gammaproteobacteria</taxon>
        <taxon>Pseudomonadales</taxon>
        <taxon>Pseudomonadaceae</taxon>
        <taxon>Phytopseudomonas</taxon>
    </lineage>
</organism>
<feature type="region of interest" description="Disordered" evidence="1">
    <location>
        <begin position="20"/>
        <end position="83"/>
    </location>
</feature>
<name>A0A1G8C873_9GAMM</name>
<dbReference type="AlphaFoldDB" id="A0A1G8C873"/>
<dbReference type="Proteomes" id="UP000198606">
    <property type="component" value="Unassembled WGS sequence"/>
</dbReference>
<protein>
    <recommendedName>
        <fullName evidence="5">Secreted protein</fullName>
    </recommendedName>
</protein>
<evidence type="ECO:0000256" key="1">
    <source>
        <dbReference type="SAM" id="MobiDB-lite"/>
    </source>
</evidence>
<proteinExistence type="predicted"/>
<evidence type="ECO:0000256" key="2">
    <source>
        <dbReference type="SAM" id="SignalP"/>
    </source>
</evidence>
<evidence type="ECO:0008006" key="5">
    <source>
        <dbReference type="Google" id="ProtNLM"/>
    </source>
</evidence>
<dbReference type="EMBL" id="FNDG01000004">
    <property type="protein sequence ID" value="SDH41726.1"/>
    <property type="molecule type" value="Genomic_DNA"/>
</dbReference>
<feature type="signal peptide" evidence="2">
    <location>
        <begin position="1"/>
        <end position="20"/>
    </location>
</feature>